<dbReference type="EMBL" id="CP103305">
    <property type="protein sequence ID" value="UVS68660.1"/>
    <property type="molecule type" value="Genomic_DNA"/>
</dbReference>
<accession>A0A977NMA7</accession>
<reference evidence="1" key="1">
    <citation type="submission" date="2022-08" db="EMBL/GenBank/DDBJ databases">
        <title>Dynamic responses of ammonia-oxidizing microbial communities induced by reactive oxygen species (ROS) in fluctuating redox aquifers.</title>
        <authorList>
            <person name="Wang P."/>
            <person name="Wang H."/>
        </authorList>
    </citation>
    <scope>NUCLEOTIDE SEQUENCE</scope>
    <source>
        <strain evidence="1">PLX03</strain>
    </source>
</reference>
<gene>
    <name evidence="1" type="ORF">NWT39_12235</name>
</gene>
<sequence>MTMNALTFDSHATAMPLLQELVDGISYRLIMSTIDTPKTAAQVSVENNLPLSSTYKKIKKLQDVGILFIEKIELDGKGKKVVYYRSRIKSMEFNLSRDQILLQFEKNDIHMSALVNAMKQQATF</sequence>
<name>A0A977NMA7_9ARCH</name>
<dbReference type="GeneID" id="74947720"/>
<dbReference type="RefSeq" id="WP_144239704.1">
    <property type="nucleotide sequence ID" value="NZ_CP103305.1"/>
</dbReference>
<organism evidence="1">
    <name type="scientific">Nitrososphaera viennensis</name>
    <dbReference type="NCBI Taxonomy" id="1034015"/>
    <lineage>
        <taxon>Archaea</taxon>
        <taxon>Nitrososphaerota</taxon>
        <taxon>Nitrososphaeria</taxon>
        <taxon>Nitrososphaerales</taxon>
        <taxon>Nitrososphaeraceae</taxon>
        <taxon>Nitrososphaera</taxon>
    </lineage>
</organism>
<proteinExistence type="predicted"/>
<evidence type="ECO:0000313" key="1">
    <source>
        <dbReference type="EMBL" id="UVS68660.1"/>
    </source>
</evidence>
<protein>
    <submittedName>
        <fullName evidence="1">Uncharacterized protein</fullName>
    </submittedName>
</protein>
<dbReference type="AlphaFoldDB" id="A0A977NMA7"/>
<dbReference type="Proteomes" id="UP001059771">
    <property type="component" value="Chromosome"/>
</dbReference>